<gene>
    <name evidence="2" type="ORF">ACFQ5N_12300</name>
</gene>
<dbReference type="Proteomes" id="UP001597241">
    <property type="component" value="Unassembled WGS sequence"/>
</dbReference>
<name>A0ABW3WRT7_9FLAO</name>
<evidence type="ECO:0000313" key="2">
    <source>
        <dbReference type="EMBL" id="MFD1294617.1"/>
    </source>
</evidence>
<proteinExistence type="predicted"/>
<comment type="caution">
    <text evidence="2">The sequence shown here is derived from an EMBL/GenBank/DDBJ whole genome shotgun (WGS) entry which is preliminary data.</text>
</comment>
<keyword evidence="3" id="KW-1185">Reference proteome</keyword>
<sequence length="192" mass="21876">MIKKQLYLFLIITTLSVIQSFSQEEVTIKVADTLKSKSYEFNPLSPAKAAFYSAVLPGMGQAYNKKYWKIPIVYGALGTGVYFYVWNNDNYVKYQEAYKLRINGKPDDFDGLNGNPYLSEDTLISAQERFKSDRDLSLLITIGMYVLQIVEASVNAHLLQHNVDNNLSFRPKLIKNNVTNKSVFVGSINYNF</sequence>
<protein>
    <submittedName>
        <fullName evidence="2">DUF5683 domain-containing protein</fullName>
    </submittedName>
</protein>
<feature type="domain" description="DUF5683" evidence="1">
    <location>
        <begin position="43"/>
        <end position="192"/>
    </location>
</feature>
<accession>A0ABW3WRT7</accession>
<dbReference type="InterPro" id="IPR043738">
    <property type="entry name" value="DUF5683"/>
</dbReference>
<dbReference type="RefSeq" id="WP_386809889.1">
    <property type="nucleotide sequence ID" value="NZ_JBHTMV010000006.1"/>
</dbReference>
<reference evidence="3" key="1">
    <citation type="journal article" date="2019" name="Int. J. Syst. Evol. Microbiol.">
        <title>The Global Catalogue of Microorganisms (GCM) 10K type strain sequencing project: providing services to taxonomists for standard genome sequencing and annotation.</title>
        <authorList>
            <consortium name="The Broad Institute Genomics Platform"/>
            <consortium name="The Broad Institute Genome Sequencing Center for Infectious Disease"/>
            <person name="Wu L."/>
            <person name="Ma J."/>
        </authorList>
    </citation>
    <scope>NUCLEOTIDE SEQUENCE [LARGE SCALE GENOMIC DNA]</scope>
    <source>
        <strain evidence="3">CCUG 62221</strain>
    </source>
</reference>
<evidence type="ECO:0000313" key="3">
    <source>
        <dbReference type="Proteomes" id="UP001597241"/>
    </source>
</evidence>
<dbReference type="EMBL" id="JBHTMV010000006">
    <property type="protein sequence ID" value="MFD1294617.1"/>
    <property type="molecule type" value="Genomic_DNA"/>
</dbReference>
<dbReference type="Pfam" id="PF18935">
    <property type="entry name" value="DUF5683"/>
    <property type="match status" value="1"/>
</dbReference>
<organism evidence="2 3">
    <name type="scientific">Lutibacter holmesii</name>
    <dbReference type="NCBI Taxonomy" id="1137985"/>
    <lineage>
        <taxon>Bacteria</taxon>
        <taxon>Pseudomonadati</taxon>
        <taxon>Bacteroidota</taxon>
        <taxon>Flavobacteriia</taxon>
        <taxon>Flavobacteriales</taxon>
        <taxon>Flavobacteriaceae</taxon>
        <taxon>Lutibacter</taxon>
    </lineage>
</organism>
<evidence type="ECO:0000259" key="1">
    <source>
        <dbReference type="Pfam" id="PF18935"/>
    </source>
</evidence>